<reference evidence="7" key="1">
    <citation type="submission" date="2023-01" db="EMBL/GenBank/DDBJ databases">
        <title>Whole-genome sequence of Pseudomonas putida NBRC 14671.</title>
        <authorList>
            <person name="Morohoshi T."/>
            <person name="Someya N."/>
        </authorList>
    </citation>
    <scope>NUCLEOTIDE SEQUENCE</scope>
    <source>
        <strain evidence="7">NBRC 14671</strain>
    </source>
</reference>
<feature type="domain" description="Thiamine pyrophosphate enzyme TPP-binding" evidence="5">
    <location>
        <begin position="393"/>
        <end position="528"/>
    </location>
</feature>
<dbReference type="EMBL" id="BSKJ01000007">
    <property type="protein sequence ID" value="GLO36434.1"/>
    <property type="molecule type" value="Genomic_DNA"/>
</dbReference>
<dbReference type="SUPFAM" id="SSF52467">
    <property type="entry name" value="DHS-like NAD/FAD-binding domain"/>
    <property type="match status" value="1"/>
</dbReference>
<feature type="domain" description="Thiamine pyrophosphate enzyme central" evidence="4">
    <location>
        <begin position="204"/>
        <end position="323"/>
    </location>
</feature>
<comment type="similarity">
    <text evidence="1 3">Belongs to the TPP enzyme family.</text>
</comment>
<dbReference type="RefSeq" id="WP_284354770.1">
    <property type="nucleotide sequence ID" value="NZ_BSKF01000005.1"/>
</dbReference>
<dbReference type="InterPro" id="IPR000399">
    <property type="entry name" value="TPP-bd_CS"/>
</dbReference>
<evidence type="ECO:0000259" key="6">
    <source>
        <dbReference type="Pfam" id="PF02776"/>
    </source>
</evidence>
<sequence>MKNHPTPVQTLTGGDAIVASLKAHNVDTVFALPGAQIYGLTDALARNSDSLRIFGARHEQTSAYMAFGYARSSGRPGVFAVVPGPGILNASAAMLTAHGCNAPVLALTGDVMSPFKDRGRGQLHELPRQLEVLQGIGKWAAHIEQPAEASWRVAEAFQHMQSGRPGVVSLQASWDFFTRPAAVQIQQPLALQPKPPVDSDAVSVAAKLLSQAASPMIFVGSGALDASAEVNQLAEVLGAPVVSFRGGRGVVADDHPLGFTVAAGARLWPKTDVAVVIGSRFELLDIRWRHRPAGLKLIRIDIDPAEVRRMAADVNLVADAAEGSAALAEAVLKQGAPKRRDSELAETKAAAEQAIQCVQPQLDYLRVIRDVLPRDGFFVEEISQVGFTSIFGFPVYKPRTLVTSGHQGTLGFGFPTALGVKAAHPDKAVVSICGDGGFMFAAQELATAVQYQLNLVTIVFNNNAFGNVYRDQQESFGGRLLGSELINPDFIKFAESFGVEAYRVDSPARLRPVLERAFAADKPVLIEVSVPRGSDSSPWQFLHPDFSN</sequence>
<dbReference type="Gene3D" id="3.40.50.1220">
    <property type="entry name" value="TPP-binding domain"/>
    <property type="match status" value="1"/>
</dbReference>
<evidence type="ECO:0000313" key="7">
    <source>
        <dbReference type="EMBL" id="GLO36434.1"/>
    </source>
</evidence>
<dbReference type="GO" id="GO:0003984">
    <property type="term" value="F:acetolactate synthase activity"/>
    <property type="evidence" value="ECO:0007669"/>
    <property type="project" value="TreeGrafter"/>
</dbReference>
<name>A0AA37RLG2_PSEPU</name>
<dbReference type="InterPro" id="IPR011766">
    <property type="entry name" value="TPP_enzyme_TPP-bd"/>
</dbReference>
<dbReference type="Gene3D" id="3.40.50.970">
    <property type="match status" value="2"/>
</dbReference>
<evidence type="ECO:0000313" key="8">
    <source>
        <dbReference type="Proteomes" id="UP001161257"/>
    </source>
</evidence>
<dbReference type="GO" id="GO:0030976">
    <property type="term" value="F:thiamine pyrophosphate binding"/>
    <property type="evidence" value="ECO:0007669"/>
    <property type="project" value="InterPro"/>
</dbReference>
<dbReference type="Pfam" id="PF02775">
    <property type="entry name" value="TPP_enzyme_C"/>
    <property type="match status" value="1"/>
</dbReference>
<dbReference type="InterPro" id="IPR045229">
    <property type="entry name" value="TPP_enz"/>
</dbReference>
<dbReference type="Pfam" id="PF00205">
    <property type="entry name" value="TPP_enzyme_M"/>
    <property type="match status" value="1"/>
</dbReference>
<dbReference type="NCBIfam" id="NF006122">
    <property type="entry name" value="PRK08266.1"/>
    <property type="match status" value="1"/>
</dbReference>
<evidence type="ECO:0000259" key="4">
    <source>
        <dbReference type="Pfam" id="PF00205"/>
    </source>
</evidence>
<dbReference type="GO" id="GO:0009097">
    <property type="term" value="P:isoleucine biosynthetic process"/>
    <property type="evidence" value="ECO:0007669"/>
    <property type="project" value="TreeGrafter"/>
</dbReference>
<dbReference type="InterPro" id="IPR012000">
    <property type="entry name" value="Thiamin_PyroP_enz_cen_dom"/>
</dbReference>
<dbReference type="GO" id="GO:0005948">
    <property type="term" value="C:acetolactate synthase complex"/>
    <property type="evidence" value="ECO:0007669"/>
    <property type="project" value="TreeGrafter"/>
</dbReference>
<protein>
    <submittedName>
        <fullName evidence="7">Uncharacterized protein</fullName>
    </submittedName>
</protein>
<dbReference type="PROSITE" id="PS00187">
    <property type="entry name" value="TPP_ENZYMES"/>
    <property type="match status" value="1"/>
</dbReference>
<dbReference type="AlphaFoldDB" id="A0AA37RLG2"/>
<keyword evidence="2 3" id="KW-0786">Thiamine pyrophosphate</keyword>
<evidence type="ECO:0000256" key="1">
    <source>
        <dbReference type="ARBA" id="ARBA00007812"/>
    </source>
</evidence>
<dbReference type="InterPro" id="IPR029035">
    <property type="entry name" value="DHS-like_NAD/FAD-binding_dom"/>
</dbReference>
<dbReference type="GO" id="GO:0009099">
    <property type="term" value="P:L-valine biosynthetic process"/>
    <property type="evidence" value="ECO:0007669"/>
    <property type="project" value="TreeGrafter"/>
</dbReference>
<dbReference type="Proteomes" id="UP001161257">
    <property type="component" value="Unassembled WGS sequence"/>
</dbReference>
<dbReference type="GO" id="GO:0000287">
    <property type="term" value="F:magnesium ion binding"/>
    <property type="evidence" value="ECO:0007669"/>
    <property type="project" value="InterPro"/>
</dbReference>
<dbReference type="CDD" id="cd07035">
    <property type="entry name" value="TPP_PYR_POX_like"/>
    <property type="match status" value="1"/>
</dbReference>
<organism evidence="7 8">
    <name type="scientific">Pseudomonas putida</name>
    <name type="common">Arthrobacter siderocapsulatus</name>
    <dbReference type="NCBI Taxonomy" id="303"/>
    <lineage>
        <taxon>Bacteria</taxon>
        <taxon>Pseudomonadati</taxon>
        <taxon>Pseudomonadota</taxon>
        <taxon>Gammaproteobacteria</taxon>
        <taxon>Pseudomonadales</taxon>
        <taxon>Pseudomonadaceae</taxon>
        <taxon>Pseudomonas</taxon>
    </lineage>
</organism>
<evidence type="ECO:0000259" key="5">
    <source>
        <dbReference type="Pfam" id="PF02775"/>
    </source>
</evidence>
<comment type="caution">
    <text evidence="7">The sequence shown here is derived from an EMBL/GenBank/DDBJ whole genome shotgun (WGS) entry which is preliminary data.</text>
</comment>
<proteinExistence type="inferred from homology"/>
<dbReference type="CDD" id="cd00568">
    <property type="entry name" value="TPP_enzymes"/>
    <property type="match status" value="1"/>
</dbReference>
<dbReference type="Pfam" id="PF02776">
    <property type="entry name" value="TPP_enzyme_N"/>
    <property type="match status" value="1"/>
</dbReference>
<dbReference type="InterPro" id="IPR029061">
    <property type="entry name" value="THDP-binding"/>
</dbReference>
<dbReference type="SUPFAM" id="SSF52518">
    <property type="entry name" value="Thiamin diphosphate-binding fold (THDP-binding)"/>
    <property type="match status" value="2"/>
</dbReference>
<dbReference type="PANTHER" id="PTHR18968:SF167">
    <property type="entry name" value="ACETOLACTATE SYNTHASE LARGE SUBUNIT ILVB2-RELATED"/>
    <property type="match status" value="1"/>
</dbReference>
<dbReference type="InterPro" id="IPR012001">
    <property type="entry name" value="Thiamin_PyroP_enz_TPP-bd_dom"/>
</dbReference>
<feature type="domain" description="Thiamine pyrophosphate enzyme N-terminal TPP-binding" evidence="6">
    <location>
        <begin position="12"/>
        <end position="126"/>
    </location>
</feature>
<evidence type="ECO:0000256" key="2">
    <source>
        <dbReference type="ARBA" id="ARBA00023052"/>
    </source>
</evidence>
<accession>A0AA37RLG2</accession>
<gene>
    <name evidence="7" type="ORF">PPUN14671_32690</name>
</gene>
<dbReference type="PANTHER" id="PTHR18968">
    <property type="entry name" value="THIAMINE PYROPHOSPHATE ENZYMES"/>
    <property type="match status" value="1"/>
</dbReference>
<evidence type="ECO:0000256" key="3">
    <source>
        <dbReference type="RuleBase" id="RU362132"/>
    </source>
</evidence>
<dbReference type="GO" id="GO:0050660">
    <property type="term" value="F:flavin adenine dinucleotide binding"/>
    <property type="evidence" value="ECO:0007669"/>
    <property type="project" value="TreeGrafter"/>
</dbReference>